<dbReference type="RefSeq" id="WP_146567236.1">
    <property type="nucleotide sequence ID" value="NZ_SIHJ01000002.1"/>
</dbReference>
<keyword evidence="4" id="KW-1185">Reference proteome</keyword>
<dbReference type="PANTHER" id="PTHR43165">
    <property type="entry name" value="METALLOPHOSPHOESTERASE"/>
    <property type="match status" value="1"/>
</dbReference>
<comment type="caution">
    <text evidence="3">The sequence shown here is derived from an EMBL/GenBank/DDBJ whole genome shotgun (WGS) entry which is preliminary data.</text>
</comment>
<dbReference type="Pfam" id="PF12850">
    <property type="entry name" value="Metallophos_2"/>
    <property type="match status" value="1"/>
</dbReference>
<evidence type="ECO:0000256" key="1">
    <source>
        <dbReference type="ARBA" id="ARBA00008950"/>
    </source>
</evidence>
<dbReference type="Gene3D" id="3.60.21.10">
    <property type="match status" value="1"/>
</dbReference>
<comment type="similarity">
    <text evidence="1">Belongs to the metallophosphoesterase superfamily. YfcE family.</text>
</comment>
<evidence type="ECO:0000313" key="3">
    <source>
        <dbReference type="EMBL" id="TWT34086.1"/>
    </source>
</evidence>
<dbReference type="SUPFAM" id="SSF56300">
    <property type="entry name" value="Metallo-dependent phosphatases"/>
    <property type="match status" value="1"/>
</dbReference>
<dbReference type="PANTHER" id="PTHR43165:SF1">
    <property type="entry name" value="PHOSPHODIESTERASE MJ0936"/>
    <property type="match status" value="1"/>
</dbReference>
<feature type="domain" description="Calcineurin-like phosphoesterase" evidence="2">
    <location>
        <begin position="1"/>
        <end position="152"/>
    </location>
</feature>
<organism evidence="3 4">
    <name type="scientific">Posidoniimonas corsicana</name>
    <dbReference type="NCBI Taxonomy" id="1938618"/>
    <lineage>
        <taxon>Bacteria</taxon>
        <taxon>Pseudomonadati</taxon>
        <taxon>Planctomycetota</taxon>
        <taxon>Planctomycetia</taxon>
        <taxon>Pirellulales</taxon>
        <taxon>Lacipirellulaceae</taxon>
        <taxon>Posidoniimonas</taxon>
    </lineage>
</organism>
<dbReference type="InterPro" id="IPR029052">
    <property type="entry name" value="Metallo-depent_PP-like"/>
</dbReference>
<protein>
    <submittedName>
        <fullName evidence="3">Phosphodiesterase</fullName>
    </submittedName>
</protein>
<dbReference type="InterPro" id="IPR053193">
    <property type="entry name" value="MetalloPDE_YfcE-like"/>
</dbReference>
<dbReference type="AlphaFoldDB" id="A0A5C5V6E9"/>
<gene>
    <name evidence="3" type="ORF">KOR34_39220</name>
</gene>
<dbReference type="EMBL" id="SIHJ01000002">
    <property type="protein sequence ID" value="TWT34086.1"/>
    <property type="molecule type" value="Genomic_DNA"/>
</dbReference>
<dbReference type="OrthoDB" id="9800565at2"/>
<reference evidence="3 4" key="1">
    <citation type="submission" date="2019-02" db="EMBL/GenBank/DDBJ databases">
        <title>Deep-cultivation of Planctomycetes and their phenomic and genomic characterization uncovers novel biology.</title>
        <authorList>
            <person name="Wiegand S."/>
            <person name="Jogler M."/>
            <person name="Boedeker C."/>
            <person name="Pinto D."/>
            <person name="Vollmers J."/>
            <person name="Rivas-Marin E."/>
            <person name="Kohn T."/>
            <person name="Peeters S.H."/>
            <person name="Heuer A."/>
            <person name="Rast P."/>
            <person name="Oberbeckmann S."/>
            <person name="Bunk B."/>
            <person name="Jeske O."/>
            <person name="Meyerdierks A."/>
            <person name="Storesund J.E."/>
            <person name="Kallscheuer N."/>
            <person name="Luecker S."/>
            <person name="Lage O.M."/>
            <person name="Pohl T."/>
            <person name="Merkel B.J."/>
            <person name="Hornburger P."/>
            <person name="Mueller R.-W."/>
            <person name="Bruemmer F."/>
            <person name="Labrenz M."/>
            <person name="Spormann A.M."/>
            <person name="Op Den Camp H."/>
            <person name="Overmann J."/>
            <person name="Amann R."/>
            <person name="Jetten M.S.M."/>
            <person name="Mascher T."/>
            <person name="Medema M.H."/>
            <person name="Devos D.P."/>
            <person name="Kaster A.-K."/>
            <person name="Ovreas L."/>
            <person name="Rohde M."/>
            <person name="Galperin M.Y."/>
            <person name="Jogler C."/>
        </authorList>
    </citation>
    <scope>NUCLEOTIDE SEQUENCE [LARGE SCALE GENOMIC DNA]</scope>
    <source>
        <strain evidence="3 4">KOR34</strain>
    </source>
</reference>
<sequence>MKIGVLSDTHDDLAATEHAVGLLLSRDAEAFIHCGDITGPDILRVCSQSPTWFVYGNHDSDCVPRLEAACHDPNLHSLGWGGEIELAGRRIAVTHGHMTMDVKPLLAARPHYLLTGHFHEAADWTEHGVRRVCPGALHRATPRTVAVLDLQTTAVEFLEVR</sequence>
<dbReference type="Proteomes" id="UP000316714">
    <property type="component" value="Unassembled WGS sequence"/>
</dbReference>
<accession>A0A5C5V6E9</accession>
<name>A0A5C5V6E9_9BACT</name>
<evidence type="ECO:0000259" key="2">
    <source>
        <dbReference type="Pfam" id="PF12850"/>
    </source>
</evidence>
<dbReference type="InterPro" id="IPR024654">
    <property type="entry name" value="Calcineurin-like_PHP_lpxH"/>
</dbReference>
<evidence type="ECO:0000313" key="4">
    <source>
        <dbReference type="Proteomes" id="UP000316714"/>
    </source>
</evidence>
<proteinExistence type="inferred from homology"/>